<gene>
    <name evidence="1" type="ORF">BFW38_16830</name>
</gene>
<keyword evidence="2" id="KW-1185">Reference proteome</keyword>
<accession>A0A1E2VD53</accession>
<evidence type="ECO:0000313" key="2">
    <source>
        <dbReference type="Proteomes" id="UP000094291"/>
    </source>
</evidence>
<dbReference type="EMBL" id="MDTQ01000001">
    <property type="protein sequence ID" value="ODC04950.1"/>
    <property type="molecule type" value="Genomic_DNA"/>
</dbReference>
<evidence type="ECO:0000313" key="1">
    <source>
        <dbReference type="EMBL" id="ODC04950.1"/>
    </source>
</evidence>
<reference evidence="1 2" key="1">
    <citation type="submission" date="2016-08" db="EMBL/GenBank/DDBJ databases">
        <authorList>
            <person name="Seilhamer J.J."/>
        </authorList>
    </citation>
    <scope>NUCLEOTIDE SEQUENCE [LARGE SCALE GENOMIC DNA]</scope>
    <source>
        <strain evidence="1 2">PH27A</strain>
    </source>
</reference>
<dbReference type="AlphaFoldDB" id="A0A1E2VD53"/>
<proteinExistence type="predicted"/>
<dbReference type="OrthoDB" id="7011745at2"/>
<dbReference type="RefSeq" id="WP_068999969.1">
    <property type="nucleotide sequence ID" value="NZ_MDTQ01000001.1"/>
</dbReference>
<name>A0A1E2VD53_9GAMM</name>
<organism evidence="1 2">
    <name type="scientific">Terasakiispira papahanaumokuakeensis</name>
    <dbReference type="NCBI Taxonomy" id="197479"/>
    <lineage>
        <taxon>Bacteria</taxon>
        <taxon>Pseudomonadati</taxon>
        <taxon>Pseudomonadota</taxon>
        <taxon>Gammaproteobacteria</taxon>
        <taxon>Oceanospirillales</taxon>
        <taxon>Terasakiispira</taxon>
    </lineage>
</organism>
<sequence>MKLRLLLWGLGWLLRRTFRRDQAFREQLTTPLNFAVMAERENIARTYQMNTQAATSEKGLQAQPDLILRFPDAHMAYKTLTSADRNAFMRAIQEKQVVIEGDHRELFRLQKLMAHLKV</sequence>
<dbReference type="Proteomes" id="UP000094291">
    <property type="component" value="Unassembled WGS sequence"/>
</dbReference>
<protein>
    <submittedName>
        <fullName evidence="1">Uncharacterized protein</fullName>
    </submittedName>
</protein>
<comment type="caution">
    <text evidence="1">The sequence shown here is derived from an EMBL/GenBank/DDBJ whole genome shotgun (WGS) entry which is preliminary data.</text>
</comment>